<dbReference type="InterPro" id="IPR036388">
    <property type="entry name" value="WH-like_DNA-bd_sf"/>
</dbReference>
<keyword evidence="4 5" id="KW-0963">Cytoplasm</keyword>
<evidence type="ECO:0000256" key="1">
    <source>
        <dbReference type="ARBA" id="ARBA00004496"/>
    </source>
</evidence>
<sequence>MGDSDESAGGRKAATGRTGRSLKARALEYLSRREYSRIELARKLAPFADEADSLDGLLDSLEKEGWLSDARFVESVVHRRAARQGANRIVSELRRHAVSDTLVEAASAQLRETEFARAQVVWQKKFGQLAETPAERMKQARFLAMRGFSSAVIARILKGDEDWCGD</sequence>
<dbReference type="InterPro" id="IPR053925">
    <property type="entry name" value="RecX_HTH_3rd"/>
</dbReference>
<keyword evidence="9" id="KW-1185">Reference proteome</keyword>
<proteinExistence type="inferred from homology"/>
<comment type="subcellular location">
    <subcellularLocation>
        <location evidence="1 5">Cytoplasm</location>
    </subcellularLocation>
</comment>
<evidence type="ECO:0000259" key="6">
    <source>
        <dbReference type="Pfam" id="PF02631"/>
    </source>
</evidence>
<name>A0A1X7EVJ7_TRICW</name>
<dbReference type="PANTHER" id="PTHR33602:SF1">
    <property type="entry name" value="REGULATORY PROTEIN RECX FAMILY PROTEIN"/>
    <property type="match status" value="1"/>
</dbReference>
<comment type="similarity">
    <text evidence="2 5">Belongs to the RecX family.</text>
</comment>
<evidence type="ECO:0000256" key="2">
    <source>
        <dbReference type="ARBA" id="ARBA00009695"/>
    </source>
</evidence>
<gene>
    <name evidence="5" type="primary">recX</name>
    <name evidence="8" type="ORF">SAMN06295900_106350</name>
</gene>
<organism evidence="8 9">
    <name type="scientific">Trinickia caryophylli</name>
    <name type="common">Paraburkholderia caryophylli</name>
    <dbReference type="NCBI Taxonomy" id="28094"/>
    <lineage>
        <taxon>Bacteria</taxon>
        <taxon>Pseudomonadati</taxon>
        <taxon>Pseudomonadota</taxon>
        <taxon>Betaproteobacteria</taxon>
        <taxon>Burkholderiales</taxon>
        <taxon>Burkholderiaceae</taxon>
        <taxon>Trinickia</taxon>
    </lineage>
</organism>
<dbReference type="InterPro" id="IPR003783">
    <property type="entry name" value="Regulatory_RecX"/>
</dbReference>
<dbReference type="Pfam" id="PF21981">
    <property type="entry name" value="RecX_HTH3"/>
    <property type="match status" value="1"/>
</dbReference>
<dbReference type="Proteomes" id="UP000192911">
    <property type="component" value="Unassembled WGS sequence"/>
</dbReference>
<evidence type="ECO:0000256" key="5">
    <source>
        <dbReference type="HAMAP-Rule" id="MF_01114"/>
    </source>
</evidence>
<dbReference type="GO" id="GO:0005737">
    <property type="term" value="C:cytoplasm"/>
    <property type="evidence" value="ECO:0007669"/>
    <property type="project" value="UniProtKB-SubCell"/>
</dbReference>
<feature type="domain" description="RecX third three-helical" evidence="7">
    <location>
        <begin position="112"/>
        <end position="157"/>
    </location>
</feature>
<dbReference type="EMBL" id="FXAH01000006">
    <property type="protein sequence ID" value="SMF40770.1"/>
    <property type="molecule type" value="Genomic_DNA"/>
</dbReference>
<comment type="function">
    <text evidence="5">Modulates RecA activity.</text>
</comment>
<dbReference type="HAMAP" id="MF_01114">
    <property type="entry name" value="RecX"/>
    <property type="match status" value="1"/>
</dbReference>
<evidence type="ECO:0000313" key="9">
    <source>
        <dbReference type="Proteomes" id="UP000192911"/>
    </source>
</evidence>
<evidence type="ECO:0000313" key="8">
    <source>
        <dbReference type="EMBL" id="SMF40770.1"/>
    </source>
</evidence>
<dbReference type="InterPro" id="IPR053924">
    <property type="entry name" value="RecX_HTH_2nd"/>
</dbReference>
<dbReference type="STRING" id="28094.SAMN06295900_106350"/>
<dbReference type="GeneID" id="95550730"/>
<dbReference type="AlphaFoldDB" id="A0A1X7EVJ7"/>
<dbReference type="NCBIfam" id="NF001055">
    <property type="entry name" value="PRK00117.2-5"/>
    <property type="match status" value="1"/>
</dbReference>
<accession>A0A1X7EVJ7</accession>
<dbReference type="Gene3D" id="1.10.10.10">
    <property type="entry name" value="Winged helix-like DNA-binding domain superfamily/Winged helix DNA-binding domain"/>
    <property type="match status" value="3"/>
</dbReference>
<evidence type="ECO:0000256" key="4">
    <source>
        <dbReference type="ARBA" id="ARBA00022490"/>
    </source>
</evidence>
<protein>
    <recommendedName>
        <fullName evidence="3 5">Regulatory protein RecX</fullName>
    </recommendedName>
</protein>
<dbReference type="PANTHER" id="PTHR33602">
    <property type="entry name" value="REGULATORY PROTEIN RECX FAMILY PROTEIN"/>
    <property type="match status" value="1"/>
</dbReference>
<evidence type="ECO:0000256" key="3">
    <source>
        <dbReference type="ARBA" id="ARBA00018111"/>
    </source>
</evidence>
<dbReference type="GO" id="GO:0006282">
    <property type="term" value="P:regulation of DNA repair"/>
    <property type="evidence" value="ECO:0007669"/>
    <property type="project" value="UniProtKB-UniRule"/>
</dbReference>
<reference evidence="9" key="1">
    <citation type="submission" date="2017-04" db="EMBL/GenBank/DDBJ databases">
        <authorList>
            <person name="Varghese N."/>
            <person name="Submissions S."/>
        </authorList>
    </citation>
    <scope>NUCLEOTIDE SEQUENCE [LARGE SCALE GENOMIC DNA]</scope>
    <source>
        <strain evidence="9">Ballard 720</strain>
    </source>
</reference>
<evidence type="ECO:0000259" key="7">
    <source>
        <dbReference type="Pfam" id="PF21981"/>
    </source>
</evidence>
<feature type="domain" description="RecX second three-helical" evidence="6">
    <location>
        <begin position="68"/>
        <end position="106"/>
    </location>
</feature>
<dbReference type="Pfam" id="PF02631">
    <property type="entry name" value="RecX_HTH2"/>
    <property type="match status" value="1"/>
</dbReference>
<dbReference type="RefSeq" id="WP_386092128.1">
    <property type="nucleotide sequence ID" value="NZ_BSQD01000006.1"/>
</dbReference>